<name>A0ABT5FIB8_9GAMM</name>
<evidence type="ECO:0000313" key="1">
    <source>
        <dbReference type="EMBL" id="MDC2890934.1"/>
    </source>
</evidence>
<dbReference type="Proteomes" id="UP001528411">
    <property type="component" value="Unassembled WGS sequence"/>
</dbReference>
<accession>A0ABT5FIB8</accession>
<comment type="caution">
    <text evidence="1">The sequence shown here is derived from an EMBL/GenBank/DDBJ whole genome shotgun (WGS) entry which is preliminary data.</text>
</comment>
<dbReference type="EMBL" id="JAQOMS010000002">
    <property type="protein sequence ID" value="MDC2890934.1"/>
    <property type="molecule type" value="Genomic_DNA"/>
</dbReference>
<protein>
    <submittedName>
        <fullName evidence="1">Uncharacterized protein</fullName>
    </submittedName>
</protein>
<dbReference type="RefSeq" id="WP_272181990.1">
    <property type="nucleotide sequence ID" value="NZ_JAQOMS010000002.1"/>
</dbReference>
<sequence>MNEVSLTSFSNFWSVEYSDGGSTFAPYDCGVVIGRCTVCDVLIPNVGGLKSLGEVVTIKRVYPSFWRSLFGLDLVFDVEKPFQLPELPLPELPDWFEAATITTASLIPVPLQRQCQLIAMHKYNQLLVAKRSWQHQDFIWKVQYRAKHQEIENQILLRFNRQSNKASNCNLVKGGDDSFEFDAMVAADIYRRRGCLIALNAVWKR</sequence>
<evidence type="ECO:0000313" key="2">
    <source>
        <dbReference type="Proteomes" id="UP001528411"/>
    </source>
</evidence>
<proteinExistence type="predicted"/>
<gene>
    <name evidence="1" type="ORF">PN838_22155</name>
</gene>
<keyword evidence="2" id="KW-1185">Reference proteome</keyword>
<reference evidence="1 2" key="1">
    <citation type="submission" date="2023-01" db="EMBL/GenBank/DDBJ databases">
        <title>Psychrosphaera sp. nov., isolated from marine algae.</title>
        <authorList>
            <person name="Bayburt H."/>
            <person name="Choi B.J."/>
            <person name="Kim J.M."/>
            <person name="Choi D.G."/>
            <person name="Jeon C.O."/>
        </authorList>
    </citation>
    <scope>NUCLEOTIDE SEQUENCE [LARGE SCALE GENOMIC DNA]</scope>
    <source>
        <strain evidence="1 2">G1-22</strain>
    </source>
</reference>
<organism evidence="1 2">
    <name type="scientific">Psychrosphaera algicola</name>
    <dbReference type="NCBI Taxonomy" id="3023714"/>
    <lineage>
        <taxon>Bacteria</taxon>
        <taxon>Pseudomonadati</taxon>
        <taxon>Pseudomonadota</taxon>
        <taxon>Gammaproteobacteria</taxon>
        <taxon>Alteromonadales</taxon>
        <taxon>Pseudoalteromonadaceae</taxon>
        <taxon>Psychrosphaera</taxon>
    </lineage>
</organism>